<reference evidence="2 4" key="1">
    <citation type="submission" date="2016-10" db="EMBL/GenBank/DDBJ databases">
        <authorList>
            <person name="Cai Z."/>
        </authorList>
    </citation>
    <scope>NUCLEOTIDE SEQUENCE [LARGE SCALE GENOMIC DNA]</scope>
</reference>
<dbReference type="PANTHER" id="PTHR39074:SF1">
    <property type="entry name" value="AGAP007547-PA"/>
    <property type="match status" value="1"/>
</dbReference>
<organism evidence="2 4">
    <name type="scientific">Tetradesmus obliquus</name>
    <name type="common">Green alga</name>
    <name type="synonym">Acutodesmus obliquus</name>
    <dbReference type="NCBI Taxonomy" id="3088"/>
    <lineage>
        <taxon>Eukaryota</taxon>
        <taxon>Viridiplantae</taxon>
        <taxon>Chlorophyta</taxon>
        <taxon>core chlorophytes</taxon>
        <taxon>Chlorophyceae</taxon>
        <taxon>CS clade</taxon>
        <taxon>Sphaeropleales</taxon>
        <taxon>Scenedesmaceae</taxon>
        <taxon>Tetradesmus</taxon>
    </lineage>
</organism>
<proteinExistence type="predicted"/>
<accession>A0A383VF81</accession>
<sequence>MRKTLPAFLRGSGSQQDLLPVHSHIEEADEDSQGKPSAADTTARASPLGTAAGAAGAQQLAWHMLWGLGVLLAPLIPVAVLCLGIYVTSVEAGEGKAVDRDSCTCDCWDGRFKGRHGAGGYKSVYFNLEAATVLLCAWSFVWVNALGVAMQRILLLFRAGRLSYQALVPALLSFYPLFYGAWATWNYINDRFYTMLPSQLFFQLTELLPAYLIYQLLDRSNYKDLQPLGPLLGLAVSCVHISLALKERVLWGLFIPGVHTVNARDVMLVAGDMSCLVFFGQLLYQFKLRRQERVQLVLWGLAVAGVMLVVYVAALGYRYQ</sequence>
<feature type="transmembrane region" description="Helical" evidence="1">
    <location>
        <begin position="65"/>
        <end position="87"/>
    </location>
</feature>
<name>A0A383VF81_TETOB</name>
<dbReference type="STRING" id="3088.A0A383VF81"/>
<dbReference type="EMBL" id="FNXT01000348">
    <property type="protein sequence ID" value="SZX63841.1"/>
    <property type="molecule type" value="Genomic_DNA"/>
</dbReference>
<evidence type="ECO:0000313" key="3">
    <source>
        <dbReference type="EMBL" id="SZX73349.1"/>
    </source>
</evidence>
<keyword evidence="4" id="KW-1185">Reference proteome</keyword>
<keyword evidence="1" id="KW-1133">Transmembrane helix</keyword>
<feature type="transmembrane region" description="Helical" evidence="1">
    <location>
        <begin position="266"/>
        <end position="284"/>
    </location>
</feature>
<protein>
    <submittedName>
        <fullName evidence="2">Uncharacterized protein</fullName>
    </submittedName>
</protein>
<evidence type="ECO:0000313" key="2">
    <source>
        <dbReference type="EMBL" id="SZX63841.1"/>
    </source>
</evidence>
<keyword evidence="1" id="KW-0812">Transmembrane</keyword>
<feature type="transmembrane region" description="Helical" evidence="1">
    <location>
        <begin position="130"/>
        <end position="154"/>
    </location>
</feature>
<gene>
    <name evidence="3" type="ORF">BQ4739_LOCUS13451</name>
    <name evidence="2" type="ORF">BQ4739_LOCUS4382</name>
</gene>
<evidence type="ECO:0000313" key="4">
    <source>
        <dbReference type="Proteomes" id="UP000256970"/>
    </source>
</evidence>
<dbReference type="EMBL" id="FNXT01001188">
    <property type="protein sequence ID" value="SZX73349.1"/>
    <property type="molecule type" value="Genomic_DNA"/>
</dbReference>
<evidence type="ECO:0000256" key="1">
    <source>
        <dbReference type="SAM" id="Phobius"/>
    </source>
</evidence>
<feature type="transmembrane region" description="Helical" evidence="1">
    <location>
        <begin position="166"/>
        <end position="188"/>
    </location>
</feature>
<keyword evidence="1" id="KW-0472">Membrane</keyword>
<dbReference type="Proteomes" id="UP000256970">
    <property type="component" value="Unassembled WGS sequence"/>
</dbReference>
<dbReference type="PANTHER" id="PTHR39074">
    <property type="entry name" value="AGAP007547-PA"/>
    <property type="match status" value="1"/>
</dbReference>
<dbReference type="AlphaFoldDB" id="A0A383VF81"/>
<feature type="transmembrane region" description="Helical" evidence="1">
    <location>
        <begin position="296"/>
        <end position="317"/>
    </location>
</feature>